<protein>
    <submittedName>
        <fullName evidence="2">Uncharacterized protein</fullName>
    </submittedName>
</protein>
<name>A0A9D4FMG2_DREPO</name>
<reference evidence="2" key="2">
    <citation type="submission" date="2020-11" db="EMBL/GenBank/DDBJ databases">
        <authorList>
            <person name="McCartney M.A."/>
            <person name="Auch B."/>
            <person name="Kono T."/>
            <person name="Mallez S."/>
            <person name="Becker A."/>
            <person name="Gohl D.M."/>
            <person name="Silverstein K.A.T."/>
            <person name="Koren S."/>
            <person name="Bechman K.B."/>
            <person name="Herman A."/>
            <person name="Abrahante J.E."/>
            <person name="Garbe J."/>
        </authorList>
    </citation>
    <scope>NUCLEOTIDE SEQUENCE</scope>
    <source>
        <strain evidence="2">Duluth1</strain>
        <tissue evidence="2">Whole animal</tissue>
    </source>
</reference>
<comment type="caution">
    <text evidence="2">The sequence shown here is derived from an EMBL/GenBank/DDBJ whole genome shotgun (WGS) entry which is preliminary data.</text>
</comment>
<organism evidence="2 3">
    <name type="scientific">Dreissena polymorpha</name>
    <name type="common">Zebra mussel</name>
    <name type="synonym">Mytilus polymorpha</name>
    <dbReference type="NCBI Taxonomy" id="45954"/>
    <lineage>
        <taxon>Eukaryota</taxon>
        <taxon>Metazoa</taxon>
        <taxon>Spiralia</taxon>
        <taxon>Lophotrochozoa</taxon>
        <taxon>Mollusca</taxon>
        <taxon>Bivalvia</taxon>
        <taxon>Autobranchia</taxon>
        <taxon>Heteroconchia</taxon>
        <taxon>Euheterodonta</taxon>
        <taxon>Imparidentia</taxon>
        <taxon>Neoheterodontei</taxon>
        <taxon>Myida</taxon>
        <taxon>Dreissenoidea</taxon>
        <taxon>Dreissenidae</taxon>
        <taxon>Dreissena</taxon>
    </lineage>
</organism>
<reference evidence="2" key="1">
    <citation type="journal article" date="2019" name="bioRxiv">
        <title>The Genome of the Zebra Mussel, Dreissena polymorpha: A Resource for Invasive Species Research.</title>
        <authorList>
            <person name="McCartney M.A."/>
            <person name="Auch B."/>
            <person name="Kono T."/>
            <person name="Mallez S."/>
            <person name="Zhang Y."/>
            <person name="Obille A."/>
            <person name="Becker A."/>
            <person name="Abrahante J.E."/>
            <person name="Garbe J."/>
            <person name="Badalamenti J.P."/>
            <person name="Herman A."/>
            <person name="Mangelson H."/>
            <person name="Liachko I."/>
            <person name="Sullivan S."/>
            <person name="Sone E.D."/>
            <person name="Koren S."/>
            <person name="Silverstein K.A.T."/>
            <person name="Beckman K.B."/>
            <person name="Gohl D.M."/>
        </authorList>
    </citation>
    <scope>NUCLEOTIDE SEQUENCE</scope>
    <source>
        <strain evidence="2">Duluth1</strain>
        <tissue evidence="2">Whole animal</tissue>
    </source>
</reference>
<accession>A0A9D4FMG2</accession>
<feature type="compositionally biased region" description="Basic and acidic residues" evidence="1">
    <location>
        <begin position="50"/>
        <end position="59"/>
    </location>
</feature>
<keyword evidence="3" id="KW-1185">Reference proteome</keyword>
<feature type="region of interest" description="Disordered" evidence="1">
    <location>
        <begin position="1"/>
        <end position="111"/>
    </location>
</feature>
<dbReference type="EMBL" id="JAIWYP010000007">
    <property type="protein sequence ID" value="KAH3801490.1"/>
    <property type="molecule type" value="Genomic_DNA"/>
</dbReference>
<proteinExistence type="predicted"/>
<evidence type="ECO:0000313" key="3">
    <source>
        <dbReference type="Proteomes" id="UP000828390"/>
    </source>
</evidence>
<evidence type="ECO:0000313" key="2">
    <source>
        <dbReference type="EMBL" id="KAH3801490.1"/>
    </source>
</evidence>
<evidence type="ECO:0000256" key="1">
    <source>
        <dbReference type="SAM" id="MobiDB-lite"/>
    </source>
</evidence>
<dbReference type="AlphaFoldDB" id="A0A9D4FMG2"/>
<dbReference type="Proteomes" id="UP000828390">
    <property type="component" value="Unassembled WGS sequence"/>
</dbReference>
<gene>
    <name evidence="2" type="ORF">DPMN_155142</name>
</gene>
<sequence length="168" mass="18504">MSVQQTRPYPGYNFGSEAETPRPAARVKPEAEEYANRAKGSINLFTETPRYIDESKPEPRCPTGSARQNYEHGRHGTVNTLLDGQASPRPDVGAVPRTKSRAQHIAESHKGKSSASLINYYGYLPTYDPGVPRVKLEAQSTAEQHKGGRINSLMHDPIKLPLSARPVP</sequence>
<feature type="compositionally biased region" description="Basic and acidic residues" evidence="1">
    <location>
        <begin position="27"/>
        <end position="36"/>
    </location>
</feature>